<dbReference type="InterPro" id="IPR014014">
    <property type="entry name" value="RNA_helicase_DEAD_Q_motif"/>
</dbReference>
<dbReference type="GO" id="GO:0004386">
    <property type="term" value="F:helicase activity"/>
    <property type="evidence" value="ECO:0007669"/>
    <property type="project" value="UniProtKB-KW"/>
</dbReference>
<dbReference type="PANTHER" id="PTHR47959">
    <property type="entry name" value="ATP-DEPENDENT RNA HELICASE RHLE-RELATED"/>
    <property type="match status" value="1"/>
</dbReference>
<comment type="similarity">
    <text evidence="5">Belongs to the DEAD box helicase family.</text>
</comment>
<evidence type="ECO:0000256" key="7">
    <source>
        <dbReference type="SAM" id="MobiDB-lite"/>
    </source>
</evidence>
<dbReference type="RefSeq" id="WP_235702347.1">
    <property type="nucleotide sequence ID" value="NZ_JAKGBZ010000001.1"/>
</dbReference>
<keyword evidence="2" id="KW-0378">Hydrolase</keyword>
<dbReference type="InterPro" id="IPR001650">
    <property type="entry name" value="Helicase_C-like"/>
</dbReference>
<dbReference type="InterPro" id="IPR044742">
    <property type="entry name" value="DEAD/DEAH_RhlB"/>
</dbReference>
<dbReference type="PROSITE" id="PS51195">
    <property type="entry name" value="Q_MOTIF"/>
    <property type="match status" value="1"/>
</dbReference>
<dbReference type="PROSITE" id="PS51192">
    <property type="entry name" value="HELICASE_ATP_BIND_1"/>
    <property type="match status" value="1"/>
</dbReference>
<keyword evidence="3 11" id="KW-0347">Helicase</keyword>
<name>A0ABS9DQT3_9PROT</name>
<feature type="domain" description="Helicase ATP-binding" evidence="8">
    <location>
        <begin position="38"/>
        <end position="213"/>
    </location>
</feature>
<feature type="short sequence motif" description="Q motif" evidence="6">
    <location>
        <begin position="7"/>
        <end position="35"/>
    </location>
</feature>
<feature type="region of interest" description="Disordered" evidence="7">
    <location>
        <begin position="376"/>
        <end position="440"/>
    </location>
</feature>
<dbReference type="CDD" id="cd00268">
    <property type="entry name" value="DEADc"/>
    <property type="match status" value="1"/>
</dbReference>
<dbReference type="InterPro" id="IPR050079">
    <property type="entry name" value="DEAD_box_RNA_helicase"/>
</dbReference>
<keyword evidence="1" id="KW-0547">Nucleotide-binding</keyword>
<dbReference type="Pfam" id="PF00271">
    <property type="entry name" value="Helicase_C"/>
    <property type="match status" value="1"/>
</dbReference>
<dbReference type="Proteomes" id="UP001521209">
    <property type="component" value="Unassembled WGS sequence"/>
</dbReference>
<feature type="domain" description="DEAD-box RNA helicase Q" evidence="10">
    <location>
        <begin position="7"/>
        <end position="35"/>
    </location>
</feature>
<dbReference type="PANTHER" id="PTHR47959:SF13">
    <property type="entry name" value="ATP-DEPENDENT RNA HELICASE RHLE"/>
    <property type="match status" value="1"/>
</dbReference>
<dbReference type="InterPro" id="IPR027417">
    <property type="entry name" value="P-loop_NTPase"/>
</dbReference>
<evidence type="ECO:0000313" key="12">
    <source>
        <dbReference type="Proteomes" id="UP001521209"/>
    </source>
</evidence>
<feature type="compositionally biased region" description="Polar residues" evidence="7">
    <location>
        <begin position="391"/>
        <end position="404"/>
    </location>
</feature>
<organism evidence="11 12">
    <name type="scientific">Acidiphilium iwatense</name>
    <dbReference type="NCBI Taxonomy" id="768198"/>
    <lineage>
        <taxon>Bacteria</taxon>
        <taxon>Pseudomonadati</taxon>
        <taxon>Pseudomonadota</taxon>
        <taxon>Alphaproteobacteria</taxon>
        <taxon>Acetobacterales</taxon>
        <taxon>Acidocellaceae</taxon>
        <taxon>Acidiphilium</taxon>
    </lineage>
</organism>
<comment type="caution">
    <text evidence="11">The sequence shown here is derived from an EMBL/GenBank/DDBJ whole genome shotgun (WGS) entry which is preliminary data.</text>
</comment>
<evidence type="ECO:0000259" key="10">
    <source>
        <dbReference type="PROSITE" id="PS51195"/>
    </source>
</evidence>
<keyword evidence="4" id="KW-0067">ATP-binding</keyword>
<dbReference type="CDD" id="cd18787">
    <property type="entry name" value="SF2_C_DEAD"/>
    <property type="match status" value="1"/>
</dbReference>
<dbReference type="SUPFAM" id="SSF52540">
    <property type="entry name" value="P-loop containing nucleoside triphosphate hydrolases"/>
    <property type="match status" value="1"/>
</dbReference>
<dbReference type="InterPro" id="IPR011545">
    <property type="entry name" value="DEAD/DEAH_box_helicase_dom"/>
</dbReference>
<dbReference type="PROSITE" id="PS51194">
    <property type="entry name" value="HELICASE_CTER"/>
    <property type="match status" value="1"/>
</dbReference>
<feature type="compositionally biased region" description="Low complexity" evidence="7">
    <location>
        <begin position="376"/>
        <end position="387"/>
    </location>
</feature>
<gene>
    <name evidence="11" type="ORF">L2A60_00190</name>
</gene>
<evidence type="ECO:0000256" key="4">
    <source>
        <dbReference type="ARBA" id="ARBA00022840"/>
    </source>
</evidence>
<evidence type="ECO:0000259" key="8">
    <source>
        <dbReference type="PROSITE" id="PS51192"/>
    </source>
</evidence>
<evidence type="ECO:0000256" key="1">
    <source>
        <dbReference type="ARBA" id="ARBA00022741"/>
    </source>
</evidence>
<keyword evidence="12" id="KW-1185">Reference proteome</keyword>
<reference evidence="11 12" key="1">
    <citation type="submission" date="2022-01" db="EMBL/GenBank/DDBJ databases">
        <authorList>
            <person name="Won M."/>
            <person name="Kim S.-J."/>
            <person name="Kwon S.-W."/>
        </authorList>
    </citation>
    <scope>NUCLEOTIDE SEQUENCE [LARGE SCALE GENOMIC DNA]</scope>
    <source>
        <strain evidence="11 12">KCTC 23505</strain>
    </source>
</reference>
<accession>A0ABS9DQT3</accession>
<evidence type="ECO:0000256" key="2">
    <source>
        <dbReference type="ARBA" id="ARBA00022801"/>
    </source>
</evidence>
<evidence type="ECO:0000256" key="5">
    <source>
        <dbReference type="ARBA" id="ARBA00038437"/>
    </source>
</evidence>
<evidence type="ECO:0000313" key="11">
    <source>
        <dbReference type="EMBL" id="MCF3945106.1"/>
    </source>
</evidence>
<sequence>MKALFLTLFTELGLAEPVLRAVVAESYTTPTPIQAQAIPVVLAGADLIGIAQTGTGKTAAFVLPLLHKLAEQRQAPEARTCRALILAPTRELAQQIAESTRAYGKFIRPRVAVVIGGAKPGPQARQLLAGLDIVVATPGRLLDHIATGVFRLDATDTIVLDEADQMLDLGFMPAIRRIMAMLPARRQTMLFSATMPKPIRALATEFLRDPREVAVTPESRPIDRIDQQVMLLDANAKRTAVVTLLADRAVERAIVFTRTKHGADKLVKHLETSGLTAAAIHGNKSQSQRERALGMFRDGRIRILVATDIAARGIDVDGISHVVNYELPNVPESYVHRIGRTARAGASGVAVSFCEPAELAYLRDIERLIGRQLIPGGAVPPRGVAPPHLNRVNNARNHAQNHGNGHNPAHKQERGRQQHRPGASASHGNRSHGERAANRA</sequence>
<protein>
    <submittedName>
        <fullName evidence="11">DEAD/DEAH box helicase</fullName>
    </submittedName>
</protein>
<feature type="compositionally biased region" description="Basic and acidic residues" evidence="7">
    <location>
        <begin position="431"/>
        <end position="440"/>
    </location>
</feature>
<dbReference type="SMART" id="SM00490">
    <property type="entry name" value="HELICc"/>
    <property type="match status" value="1"/>
</dbReference>
<dbReference type="Pfam" id="PF00270">
    <property type="entry name" value="DEAD"/>
    <property type="match status" value="1"/>
</dbReference>
<proteinExistence type="inferred from homology"/>
<dbReference type="EMBL" id="JAKGBZ010000001">
    <property type="protein sequence ID" value="MCF3945106.1"/>
    <property type="molecule type" value="Genomic_DNA"/>
</dbReference>
<evidence type="ECO:0000256" key="3">
    <source>
        <dbReference type="ARBA" id="ARBA00022806"/>
    </source>
</evidence>
<evidence type="ECO:0000259" key="9">
    <source>
        <dbReference type="PROSITE" id="PS51194"/>
    </source>
</evidence>
<feature type="domain" description="Helicase C-terminal" evidence="9">
    <location>
        <begin position="237"/>
        <end position="385"/>
    </location>
</feature>
<dbReference type="Gene3D" id="3.40.50.300">
    <property type="entry name" value="P-loop containing nucleotide triphosphate hydrolases"/>
    <property type="match status" value="2"/>
</dbReference>
<evidence type="ECO:0000256" key="6">
    <source>
        <dbReference type="PROSITE-ProRule" id="PRU00552"/>
    </source>
</evidence>
<dbReference type="InterPro" id="IPR014001">
    <property type="entry name" value="Helicase_ATP-bd"/>
</dbReference>
<dbReference type="SMART" id="SM00487">
    <property type="entry name" value="DEXDc"/>
    <property type="match status" value="1"/>
</dbReference>